<dbReference type="Proteomes" id="UP001064879">
    <property type="component" value="Plasmid unnamed"/>
</dbReference>
<name>A0ABY5STY9_9MICO</name>
<sequence>MIDIYSLPNCAQCRSTKTAIAGRGLVEGEDWVEHDLSLPENESARAWVMEDLGYRQAPIVIIDEDNHWSGFRPDKIVKLQSKGADT</sequence>
<keyword evidence="3" id="KW-1185">Reference proteome</keyword>
<geneLocation type="plasmid" evidence="2 3">
    <name>unnamed</name>
</geneLocation>
<keyword evidence="2" id="KW-0614">Plasmid</keyword>
<dbReference type="PROSITE" id="PS51354">
    <property type="entry name" value="GLUTAREDOXIN_2"/>
    <property type="match status" value="1"/>
</dbReference>
<proteinExistence type="predicted"/>
<evidence type="ECO:0000313" key="2">
    <source>
        <dbReference type="EMBL" id="UVI38033.1"/>
    </source>
</evidence>
<organism evidence="2 3">
    <name type="scientific">Brevibacterium spongiae</name>
    <dbReference type="NCBI Taxonomy" id="2909672"/>
    <lineage>
        <taxon>Bacteria</taxon>
        <taxon>Bacillati</taxon>
        <taxon>Actinomycetota</taxon>
        <taxon>Actinomycetes</taxon>
        <taxon>Micrococcales</taxon>
        <taxon>Brevibacteriaceae</taxon>
        <taxon>Brevibacterium</taxon>
    </lineage>
</organism>
<dbReference type="SUPFAM" id="SSF52833">
    <property type="entry name" value="Thioredoxin-like"/>
    <property type="match status" value="1"/>
</dbReference>
<reference evidence="2" key="1">
    <citation type="submission" date="2022-03" db="EMBL/GenBank/DDBJ databases">
        <title>Brevibacterium spongiae sp. nov., isolated from marine sponge.</title>
        <authorList>
            <person name="Li Z."/>
            <person name="Zhang M."/>
        </authorList>
    </citation>
    <scope>NUCLEOTIDE SEQUENCE</scope>
    <source>
        <strain evidence="2">WHS-Z9</strain>
        <plasmid evidence="2">unnamed</plasmid>
    </source>
</reference>
<protein>
    <recommendedName>
        <fullName evidence="1">Glutaredoxin domain-containing protein</fullName>
    </recommendedName>
</protein>
<gene>
    <name evidence="2" type="ORF">L1F31_18790</name>
</gene>
<dbReference type="RefSeq" id="WP_265420516.1">
    <property type="nucleotide sequence ID" value="NZ_CP093444.1"/>
</dbReference>
<dbReference type="EMBL" id="CP093444">
    <property type="protein sequence ID" value="UVI38033.1"/>
    <property type="molecule type" value="Genomic_DNA"/>
</dbReference>
<evidence type="ECO:0000313" key="3">
    <source>
        <dbReference type="Proteomes" id="UP001064879"/>
    </source>
</evidence>
<dbReference type="Pfam" id="PF00462">
    <property type="entry name" value="Glutaredoxin"/>
    <property type="match status" value="1"/>
</dbReference>
<feature type="domain" description="Glutaredoxin" evidence="1">
    <location>
        <begin position="3"/>
        <end position="65"/>
    </location>
</feature>
<dbReference type="CDD" id="cd02976">
    <property type="entry name" value="NrdH"/>
    <property type="match status" value="1"/>
</dbReference>
<evidence type="ECO:0000259" key="1">
    <source>
        <dbReference type="Pfam" id="PF00462"/>
    </source>
</evidence>
<dbReference type="InterPro" id="IPR036249">
    <property type="entry name" value="Thioredoxin-like_sf"/>
</dbReference>
<accession>A0ABY5STY9</accession>
<dbReference type="Gene3D" id="3.40.30.10">
    <property type="entry name" value="Glutaredoxin"/>
    <property type="match status" value="1"/>
</dbReference>
<dbReference type="InterPro" id="IPR002109">
    <property type="entry name" value="Glutaredoxin"/>
</dbReference>